<dbReference type="PANTHER" id="PTHR31379">
    <property type="entry name" value="F-BOX C PROTEIN-RELATED-RELATED"/>
    <property type="match status" value="1"/>
</dbReference>
<dbReference type="Pfam" id="PF12078">
    <property type="entry name" value="DUF3557"/>
    <property type="match status" value="1"/>
</dbReference>
<dbReference type="GeneID" id="9827929"/>
<evidence type="ECO:0000313" key="1">
    <source>
        <dbReference type="EMBL" id="KAF1767909.1"/>
    </source>
</evidence>
<dbReference type="EMBL" id="WUAV01000002">
    <property type="protein sequence ID" value="KAF1767909.1"/>
    <property type="molecule type" value="Genomic_DNA"/>
</dbReference>
<dbReference type="Proteomes" id="UP000483820">
    <property type="component" value="Chromosome II"/>
</dbReference>
<dbReference type="RefSeq" id="XP_003097516.2">
    <property type="nucleotide sequence ID" value="XM_003097468.2"/>
</dbReference>
<sequence length="310" mass="36239">MSLPLSYPGLKCVLENLEAVKRVHIIARAPGLQKIDKLKPLRLEDFYVVDSTKMIINDLTINYYKDEEVEFEMHPKTSIRQRAESLREKIKKLINYYFCERSIIHVGELCWLDPKFHAFLPVDLKFRVNSLTAAYRHHLDTAILFIDPRSFPLKTLTIYPDTLTFDNQVVKSAEILIFNLFMDRIVTVEELKKLSNKKVEVELRSSSRIDIIPLIKYHVETKKVIETTFIISTDDKDFLNENLREFELAFSEFKCDLDDVNERFLPGSSRFSIPINNEFRIQVYAIEDPEEDCPYQIIVKPVSIEAPIST</sequence>
<name>A0A6A5HK78_CAERE</name>
<organism evidence="1 2">
    <name type="scientific">Caenorhabditis remanei</name>
    <name type="common">Caenorhabditis vulgaris</name>
    <dbReference type="NCBI Taxonomy" id="31234"/>
    <lineage>
        <taxon>Eukaryota</taxon>
        <taxon>Metazoa</taxon>
        <taxon>Ecdysozoa</taxon>
        <taxon>Nematoda</taxon>
        <taxon>Chromadorea</taxon>
        <taxon>Rhabditida</taxon>
        <taxon>Rhabditina</taxon>
        <taxon>Rhabditomorpha</taxon>
        <taxon>Rhabditoidea</taxon>
        <taxon>Rhabditidae</taxon>
        <taxon>Peloderinae</taxon>
        <taxon>Caenorhabditis</taxon>
    </lineage>
</organism>
<evidence type="ECO:0000313" key="2">
    <source>
        <dbReference type="Proteomes" id="UP000483820"/>
    </source>
</evidence>
<dbReference type="InterPro" id="IPR021942">
    <property type="entry name" value="DUF3557"/>
</dbReference>
<proteinExistence type="predicted"/>
<dbReference type="KEGG" id="crq:GCK72_007869"/>
<evidence type="ECO:0008006" key="3">
    <source>
        <dbReference type="Google" id="ProtNLM"/>
    </source>
</evidence>
<reference evidence="1 2" key="1">
    <citation type="submission" date="2019-12" db="EMBL/GenBank/DDBJ databases">
        <title>Chromosome-level assembly of the Caenorhabditis remanei genome.</title>
        <authorList>
            <person name="Teterina A.A."/>
            <person name="Willis J.H."/>
            <person name="Phillips P.C."/>
        </authorList>
    </citation>
    <scope>NUCLEOTIDE SEQUENCE [LARGE SCALE GENOMIC DNA]</scope>
    <source>
        <strain evidence="1 2">PX506</strain>
        <tissue evidence="1">Whole organism</tissue>
    </source>
</reference>
<comment type="caution">
    <text evidence="1">The sequence shown here is derived from an EMBL/GenBank/DDBJ whole genome shotgun (WGS) entry which is preliminary data.</text>
</comment>
<dbReference type="CTD" id="9827929"/>
<protein>
    <recommendedName>
        <fullName evidence="3">DUF38 domain-containing protein</fullName>
    </recommendedName>
</protein>
<accession>A0A6A5HK78</accession>
<gene>
    <name evidence="1" type="ORF">GCK72_007869</name>
</gene>
<dbReference type="AlphaFoldDB" id="A0A6A5HK78"/>
<dbReference type="PANTHER" id="PTHR31379:SF1">
    <property type="entry name" value="F-BOX C PROTEIN-RELATED"/>
    <property type="match status" value="1"/>
</dbReference>